<reference evidence="8" key="1">
    <citation type="submission" date="2018-12" db="EMBL/GenBank/DDBJ databases">
        <authorList>
            <person name="Syme R.A."/>
            <person name="Farfan-Caceres L."/>
            <person name="Lichtenzveig J."/>
        </authorList>
    </citation>
    <scope>NUCLEOTIDE SEQUENCE</scope>
    <source>
        <strain evidence="8">Al4</strain>
    </source>
</reference>
<evidence type="ECO:0000259" key="7">
    <source>
        <dbReference type="Pfam" id="PF20684"/>
    </source>
</evidence>
<dbReference type="InterPro" id="IPR052337">
    <property type="entry name" value="SAT4-like"/>
</dbReference>
<protein>
    <recommendedName>
        <fullName evidence="7">Rhodopsin domain-containing protein</fullName>
    </recommendedName>
</protein>
<name>A0A8H7J1U5_9PLEO</name>
<dbReference type="PANTHER" id="PTHR33048:SF47">
    <property type="entry name" value="INTEGRAL MEMBRANE PROTEIN-RELATED"/>
    <property type="match status" value="1"/>
</dbReference>
<evidence type="ECO:0000313" key="9">
    <source>
        <dbReference type="Proteomes" id="UP000651452"/>
    </source>
</evidence>
<comment type="caution">
    <text evidence="8">The sequence shown here is derived from an EMBL/GenBank/DDBJ whole genome shotgun (WGS) entry which is preliminary data.</text>
</comment>
<keyword evidence="9" id="KW-1185">Reference proteome</keyword>
<evidence type="ECO:0000256" key="5">
    <source>
        <dbReference type="ARBA" id="ARBA00038359"/>
    </source>
</evidence>
<proteinExistence type="inferred from homology"/>
<dbReference type="GO" id="GO:0016020">
    <property type="term" value="C:membrane"/>
    <property type="evidence" value="ECO:0007669"/>
    <property type="project" value="UniProtKB-SubCell"/>
</dbReference>
<evidence type="ECO:0000256" key="4">
    <source>
        <dbReference type="ARBA" id="ARBA00023136"/>
    </source>
</evidence>
<gene>
    <name evidence="8" type="ORF">EKO04_005531</name>
</gene>
<keyword evidence="4 6" id="KW-0472">Membrane</keyword>
<sequence length="312" mass="34876">MQGGLGTDNHLLLVGFIFTIALSISTMLCGWYGAGVHAKDIPLENMAPLLKSNYATRLLYTVALGFVKASILVFYMRLDHRKYTRWAIYFLMAFVAALSITTFFFLAFVCVPPSLFWDVTGQKAAPEKCLSQATQQMFFNLNGVCNIIQDVSIYLLPIPILWNLQMPLRQKLALGALFSVGMVAVTAGCVRFYYVLFLANEADLWYYMADSLNWCSIEIYVAIICSSASTFKAILKTYLPKFWNTSQGSIPQNANQGYDRSNNGRFSMKPYGASSNKSESNRKYGVTDLTIIENECEEAIVPTEGKRGDTPT</sequence>
<dbReference type="InterPro" id="IPR049326">
    <property type="entry name" value="Rhodopsin_dom_fungi"/>
</dbReference>
<evidence type="ECO:0000313" key="8">
    <source>
        <dbReference type="EMBL" id="KAF9696675.1"/>
    </source>
</evidence>
<evidence type="ECO:0000256" key="2">
    <source>
        <dbReference type="ARBA" id="ARBA00022692"/>
    </source>
</evidence>
<feature type="transmembrane region" description="Helical" evidence="6">
    <location>
        <begin position="54"/>
        <end position="75"/>
    </location>
</feature>
<keyword evidence="2 6" id="KW-0812">Transmembrane</keyword>
<reference evidence="8" key="2">
    <citation type="submission" date="2020-09" db="EMBL/GenBank/DDBJ databases">
        <title>Reference genome assembly for Australian Ascochyta lentis isolate Al4.</title>
        <authorList>
            <person name="Lee R.C."/>
            <person name="Farfan-Caceres L.M."/>
            <person name="Debler J.W."/>
            <person name="Williams A.H."/>
            <person name="Henares B.M."/>
        </authorList>
    </citation>
    <scope>NUCLEOTIDE SEQUENCE</scope>
    <source>
        <strain evidence="8">Al4</strain>
    </source>
</reference>
<feature type="transmembrane region" description="Helical" evidence="6">
    <location>
        <begin position="217"/>
        <end position="235"/>
    </location>
</feature>
<evidence type="ECO:0000256" key="3">
    <source>
        <dbReference type="ARBA" id="ARBA00022989"/>
    </source>
</evidence>
<dbReference type="PANTHER" id="PTHR33048">
    <property type="entry name" value="PTH11-LIKE INTEGRAL MEMBRANE PROTEIN (AFU_ORTHOLOGUE AFUA_5G11245)"/>
    <property type="match status" value="1"/>
</dbReference>
<dbReference type="AlphaFoldDB" id="A0A8H7J1U5"/>
<keyword evidence="3 6" id="KW-1133">Transmembrane helix</keyword>
<feature type="transmembrane region" description="Helical" evidence="6">
    <location>
        <begin position="87"/>
        <end position="117"/>
    </location>
</feature>
<feature type="transmembrane region" description="Helical" evidence="6">
    <location>
        <begin position="174"/>
        <end position="197"/>
    </location>
</feature>
<feature type="domain" description="Rhodopsin" evidence="7">
    <location>
        <begin position="2"/>
        <end position="236"/>
    </location>
</feature>
<evidence type="ECO:0000256" key="6">
    <source>
        <dbReference type="SAM" id="Phobius"/>
    </source>
</evidence>
<dbReference type="OrthoDB" id="444631at2759"/>
<dbReference type="Pfam" id="PF20684">
    <property type="entry name" value="Fung_rhodopsin"/>
    <property type="match status" value="1"/>
</dbReference>
<dbReference type="Proteomes" id="UP000651452">
    <property type="component" value="Unassembled WGS sequence"/>
</dbReference>
<evidence type="ECO:0000256" key="1">
    <source>
        <dbReference type="ARBA" id="ARBA00004141"/>
    </source>
</evidence>
<feature type="transmembrane region" description="Helical" evidence="6">
    <location>
        <begin position="12"/>
        <end position="34"/>
    </location>
</feature>
<dbReference type="EMBL" id="RZGK01000009">
    <property type="protein sequence ID" value="KAF9696675.1"/>
    <property type="molecule type" value="Genomic_DNA"/>
</dbReference>
<comment type="similarity">
    <text evidence="5">Belongs to the SAT4 family.</text>
</comment>
<organism evidence="8 9">
    <name type="scientific">Ascochyta lentis</name>
    <dbReference type="NCBI Taxonomy" id="205686"/>
    <lineage>
        <taxon>Eukaryota</taxon>
        <taxon>Fungi</taxon>
        <taxon>Dikarya</taxon>
        <taxon>Ascomycota</taxon>
        <taxon>Pezizomycotina</taxon>
        <taxon>Dothideomycetes</taxon>
        <taxon>Pleosporomycetidae</taxon>
        <taxon>Pleosporales</taxon>
        <taxon>Pleosporineae</taxon>
        <taxon>Didymellaceae</taxon>
        <taxon>Ascochyta</taxon>
    </lineage>
</organism>
<feature type="transmembrane region" description="Helical" evidence="6">
    <location>
        <begin position="137"/>
        <end position="162"/>
    </location>
</feature>
<comment type="subcellular location">
    <subcellularLocation>
        <location evidence="1">Membrane</location>
        <topology evidence="1">Multi-pass membrane protein</topology>
    </subcellularLocation>
</comment>
<accession>A0A8H7J1U5</accession>